<evidence type="ECO:0000256" key="2">
    <source>
        <dbReference type="ARBA" id="ARBA00022576"/>
    </source>
</evidence>
<sequence length="125" mass="14282">MQSFFEEKYGLSYRAEDEIIITIDASEALDADFRTILEEEDEVVVFAPAYPGYIPLIVLCGPRPVSVDTSANVFKTDLELLKQSLPIKRKRFYFTIHPIQPELYYKRGDGNSSRMAKGTGLICYF</sequence>
<protein>
    <submittedName>
        <fullName evidence="6">Aminotransferase class I and II</fullName>
    </submittedName>
</protein>
<evidence type="ECO:0000256" key="4">
    <source>
        <dbReference type="ARBA" id="ARBA00022898"/>
    </source>
</evidence>
<feature type="domain" description="Aminotransferase class I/classII large" evidence="5">
    <location>
        <begin position="3"/>
        <end position="85"/>
    </location>
</feature>
<dbReference type="AlphaFoldDB" id="A0A2V3A8V6"/>
<keyword evidence="2 6" id="KW-0032">Aminotransferase</keyword>
<dbReference type="InterPro" id="IPR015424">
    <property type="entry name" value="PyrdxlP-dep_Trfase"/>
</dbReference>
<evidence type="ECO:0000313" key="6">
    <source>
        <dbReference type="EMBL" id="PWW32500.1"/>
    </source>
</evidence>
<organism evidence="6 7">
    <name type="scientific">Cytobacillus oceanisediminis</name>
    <dbReference type="NCBI Taxonomy" id="665099"/>
    <lineage>
        <taxon>Bacteria</taxon>
        <taxon>Bacillati</taxon>
        <taxon>Bacillota</taxon>
        <taxon>Bacilli</taxon>
        <taxon>Bacillales</taxon>
        <taxon>Bacillaceae</taxon>
        <taxon>Cytobacillus</taxon>
    </lineage>
</organism>
<comment type="cofactor">
    <cofactor evidence="1">
        <name>pyridoxal 5'-phosphate</name>
        <dbReference type="ChEBI" id="CHEBI:597326"/>
    </cofactor>
</comment>
<keyword evidence="4" id="KW-0663">Pyridoxal phosphate</keyword>
<gene>
    <name evidence="6" type="ORF">DFO73_101765</name>
</gene>
<accession>A0A2V3A8V6</accession>
<dbReference type="PANTHER" id="PTHR43807">
    <property type="entry name" value="FI04487P"/>
    <property type="match status" value="1"/>
</dbReference>
<dbReference type="SUPFAM" id="SSF53383">
    <property type="entry name" value="PLP-dependent transferases"/>
    <property type="match status" value="1"/>
</dbReference>
<dbReference type="Proteomes" id="UP000247150">
    <property type="component" value="Unassembled WGS sequence"/>
</dbReference>
<dbReference type="Pfam" id="PF00155">
    <property type="entry name" value="Aminotran_1_2"/>
    <property type="match status" value="1"/>
</dbReference>
<dbReference type="EMBL" id="QGTW01000001">
    <property type="protein sequence ID" value="PWW32500.1"/>
    <property type="molecule type" value="Genomic_DNA"/>
</dbReference>
<dbReference type="Gene3D" id="3.40.640.10">
    <property type="entry name" value="Type I PLP-dependent aspartate aminotransferase-like (Major domain)"/>
    <property type="match status" value="1"/>
</dbReference>
<evidence type="ECO:0000313" key="7">
    <source>
        <dbReference type="Proteomes" id="UP000247150"/>
    </source>
</evidence>
<reference evidence="6 7" key="1">
    <citation type="submission" date="2018-05" db="EMBL/GenBank/DDBJ databases">
        <title>Freshwater and sediment microbial communities from various areas in North America, analyzing microbe dynamics in response to fracking.</title>
        <authorList>
            <person name="Lamendella R."/>
        </authorList>
    </citation>
    <scope>NUCLEOTIDE SEQUENCE [LARGE SCALE GENOMIC DNA]</scope>
    <source>
        <strain evidence="6 7">15_TX</strain>
    </source>
</reference>
<dbReference type="InterPro" id="IPR015421">
    <property type="entry name" value="PyrdxlP-dep_Trfase_major"/>
</dbReference>
<proteinExistence type="predicted"/>
<dbReference type="InterPro" id="IPR051326">
    <property type="entry name" value="Kynurenine-oxoglutarate_AT"/>
</dbReference>
<dbReference type="InterPro" id="IPR004839">
    <property type="entry name" value="Aminotransferase_I/II_large"/>
</dbReference>
<dbReference type="GO" id="GO:0005737">
    <property type="term" value="C:cytoplasm"/>
    <property type="evidence" value="ECO:0007669"/>
    <property type="project" value="TreeGrafter"/>
</dbReference>
<keyword evidence="3 6" id="KW-0808">Transferase</keyword>
<evidence type="ECO:0000256" key="3">
    <source>
        <dbReference type="ARBA" id="ARBA00022679"/>
    </source>
</evidence>
<dbReference type="GO" id="GO:0030170">
    <property type="term" value="F:pyridoxal phosphate binding"/>
    <property type="evidence" value="ECO:0007669"/>
    <property type="project" value="InterPro"/>
</dbReference>
<evidence type="ECO:0000259" key="5">
    <source>
        <dbReference type="Pfam" id="PF00155"/>
    </source>
</evidence>
<evidence type="ECO:0000256" key="1">
    <source>
        <dbReference type="ARBA" id="ARBA00001933"/>
    </source>
</evidence>
<dbReference type="GO" id="GO:0016212">
    <property type="term" value="F:kynurenine-oxoglutarate transaminase activity"/>
    <property type="evidence" value="ECO:0007669"/>
    <property type="project" value="TreeGrafter"/>
</dbReference>
<comment type="caution">
    <text evidence="6">The sequence shown here is derived from an EMBL/GenBank/DDBJ whole genome shotgun (WGS) entry which is preliminary data.</text>
</comment>
<dbReference type="PANTHER" id="PTHR43807:SF21">
    <property type="entry name" value="AMINOTRANSFERASE"/>
    <property type="match status" value="1"/>
</dbReference>
<name>A0A2V3A8V6_9BACI</name>